<dbReference type="SMART" id="SM01207">
    <property type="entry name" value="G3P_acyltransf"/>
    <property type="match status" value="1"/>
</dbReference>
<reference evidence="11 12" key="1">
    <citation type="journal article" date="2016" name="Nat. Commun.">
        <title>Thousands of microbial genomes shed light on interconnected biogeochemical processes in an aquifer system.</title>
        <authorList>
            <person name="Anantharaman K."/>
            <person name="Brown C.T."/>
            <person name="Hug L.A."/>
            <person name="Sharon I."/>
            <person name="Castelle C.J."/>
            <person name="Probst A.J."/>
            <person name="Thomas B.C."/>
            <person name="Singh A."/>
            <person name="Wilkins M.J."/>
            <person name="Karaoz U."/>
            <person name="Brodie E.L."/>
            <person name="Williams K.H."/>
            <person name="Hubbard S.S."/>
            <person name="Banfield J.F."/>
        </authorList>
    </citation>
    <scope>NUCLEOTIDE SEQUENCE [LARGE SCALE GENOMIC DNA]</scope>
</reference>
<feature type="transmembrane region" description="Helical" evidence="10">
    <location>
        <begin position="35"/>
        <end position="58"/>
    </location>
</feature>
<keyword evidence="2" id="KW-0444">Lipid biosynthesis</keyword>
<accession>A0A1F5DMH5</accession>
<dbReference type="Pfam" id="PF02660">
    <property type="entry name" value="G3P_acyltransf"/>
    <property type="match status" value="1"/>
</dbReference>
<comment type="caution">
    <text evidence="11">The sequence shown here is derived from an EMBL/GenBank/DDBJ whole genome shotgun (WGS) entry which is preliminary data.</text>
</comment>
<dbReference type="GO" id="GO:0043772">
    <property type="term" value="F:acyl-phosphate glycerol-3-phosphate acyltransferase activity"/>
    <property type="evidence" value="ECO:0007669"/>
    <property type="project" value="InterPro"/>
</dbReference>
<keyword evidence="3" id="KW-0808">Transferase</keyword>
<evidence type="ECO:0000313" key="11">
    <source>
        <dbReference type="EMBL" id="OGD56332.1"/>
    </source>
</evidence>
<dbReference type="Gene3D" id="3.40.50.720">
    <property type="entry name" value="NAD(P)-binding Rossmann-like Domain"/>
    <property type="match status" value="1"/>
</dbReference>
<evidence type="ECO:0000256" key="5">
    <source>
        <dbReference type="ARBA" id="ARBA00022989"/>
    </source>
</evidence>
<dbReference type="PANTHER" id="PTHR30309">
    <property type="entry name" value="INNER MEMBRANE PROTEIN YGIH"/>
    <property type="match status" value="1"/>
</dbReference>
<proteinExistence type="predicted"/>
<protein>
    <recommendedName>
        <fullName evidence="13">Quinate/shikimate 5-dehydrogenase/glutamyl-tRNA reductase domain-containing protein</fullName>
    </recommendedName>
</protein>
<dbReference type="PANTHER" id="PTHR30309:SF0">
    <property type="entry name" value="GLYCEROL-3-PHOSPHATE ACYLTRANSFERASE-RELATED"/>
    <property type="match status" value="1"/>
</dbReference>
<name>A0A1F5DMH5_9BACT</name>
<feature type="transmembrane region" description="Helical" evidence="10">
    <location>
        <begin position="12"/>
        <end position="28"/>
    </location>
</feature>
<gene>
    <name evidence="11" type="ORF">A2V71_01235</name>
</gene>
<keyword evidence="5 10" id="KW-1133">Transmembrane helix</keyword>
<dbReference type="InterPro" id="IPR003811">
    <property type="entry name" value="G3P_acylTferase_PlsY"/>
</dbReference>
<sequence length="518" mass="57187">MFLKGRTFSGGKAVATSFGALLVLMPIISLKSGGWFLATLFFFRYISLSSTVGAIAAFCYTFHYGLPLAWKITIGILLVAIIYKHKRNYLRIISGKEPRVRSLVDIIKKLIGVYEKTWPVVRVSILVHAITIEDAKQIWIARIFYWLYKKKVISEKFLKKIALLGRLLEDHHISGVQVPDGRRIESRLFGMTALAEQLMERVTKEEMEAKLAEEAERTGAPKKDLPAKLPFRHQAIIDDRLKAFAVLSAEFGANSGVLAALTSSVAPKGGLEIQQWITKEGLPLTITNGATATTAALIHALRQKRPNLDELIIAIVGGEGMIALGATVYLEQKYGKNPKPGFKIINVAHSKKIEPNSQIVLSTTDLSLIREASIVVLATSSPYPIIIPENAHYLAPGALVADVAVPVDFDDQILLIRPDIEMFRAGMMLAPGNYRSDVDLHFPYVGSFPLLPACFVEGMIIALEMVDQSRPHPLATASGRVYPDKVDEYLRLFEKYNFRVVISQVSEGAVFSGQGGTQ</sequence>
<dbReference type="AlphaFoldDB" id="A0A1F5DMH5"/>
<keyword evidence="7 10" id="KW-0472">Membrane</keyword>
<evidence type="ECO:0000256" key="3">
    <source>
        <dbReference type="ARBA" id="ARBA00022679"/>
    </source>
</evidence>
<keyword evidence="9" id="KW-1208">Phospholipid metabolism</keyword>
<dbReference type="SUPFAM" id="SSF51735">
    <property type="entry name" value="NAD(P)-binding Rossmann-fold domains"/>
    <property type="match status" value="1"/>
</dbReference>
<evidence type="ECO:0000256" key="4">
    <source>
        <dbReference type="ARBA" id="ARBA00022692"/>
    </source>
</evidence>
<evidence type="ECO:0000256" key="2">
    <source>
        <dbReference type="ARBA" id="ARBA00022516"/>
    </source>
</evidence>
<evidence type="ECO:0000256" key="10">
    <source>
        <dbReference type="SAM" id="Phobius"/>
    </source>
</evidence>
<evidence type="ECO:0000256" key="6">
    <source>
        <dbReference type="ARBA" id="ARBA00023098"/>
    </source>
</evidence>
<dbReference type="GO" id="GO:0005886">
    <property type="term" value="C:plasma membrane"/>
    <property type="evidence" value="ECO:0007669"/>
    <property type="project" value="InterPro"/>
</dbReference>
<organism evidence="11 12">
    <name type="scientific">Candidatus Berkelbacteria bacterium RBG_13_40_8</name>
    <dbReference type="NCBI Taxonomy" id="1797467"/>
    <lineage>
        <taxon>Bacteria</taxon>
        <taxon>Candidatus Berkelbacteria</taxon>
    </lineage>
</organism>
<evidence type="ECO:0000256" key="7">
    <source>
        <dbReference type="ARBA" id="ARBA00023136"/>
    </source>
</evidence>
<evidence type="ECO:0000313" key="12">
    <source>
        <dbReference type="Proteomes" id="UP000178764"/>
    </source>
</evidence>
<evidence type="ECO:0008006" key="13">
    <source>
        <dbReference type="Google" id="ProtNLM"/>
    </source>
</evidence>
<keyword evidence="6" id="KW-0443">Lipid metabolism</keyword>
<evidence type="ECO:0000256" key="8">
    <source>
        <dbReference type="ARBA" id="ARBA00023209"/>
    </source>
</evidence>
<dbReference type="InterPro" id="IPR036291">
    <property type="entry name" value="NAD(P)-bd_dom_sf"/>
</dbReference>
<evidence type="ECO:0000256" key="1">
    <source>
        <dbReference type="ARBA" id="ARBA00022475"/>
    </source>
</evidence>
<feature type="transmembrane region" description="Helical" evidence="10">
    <location>
        <begin position="64"/>
        <end position="83"/>
    </location>
</feature>
<keyword evidence="4 10" id="KW-0812">Transmembrane</keyword>
<keyword evidence="8" id="KW-0594">Phospholipid biosynthesis</keyword>
<dbReference type="EMBL" id="MEZT01000022">
    <property type="protein sequence ID" value="OGD56332.1"/>
    <property type="molecule type" value="Genomic_DNA"/>
</dbReference>
<evidence type="ECO:0000256" key="9">
    <source>
        <dbReference type="ARBA" id="ARBA00023264"/>
    </source>
</evidence>
<keyword evidence="1" id="KW-1003">Cell membrane</keyword>
<dbReference type="Proteomes" id="UP000178764">
    <property type="component" value="Unassembled WGS sequence"/>
</dbReference>
<dbReference type="GO" id="GO:0008654">
    <property type="term" value="P:phospholipid biosynthetic process"/>
    <property type="evidence" value="ECO:0007669"/>
    <property type="project" value="UniProtKB-KW"/>
</dbReference>